<evidence type="ECO:0008006" key="3">
    <source>
        <dbReference type="Google" id="ProtNLM"/>
    </source>
</evidence>
<gene>
    <name evidence="1" type="ORF">F5X68DRAFT_61629</name>
</gene>
<evidence type="ECO:0000313" key="2">
    <source>
        <dbReference type="Proteomes" id="UP000770015"/>
    </source>
</evidence>
<organism evidence="1 2">
    <name type="scientific">Plectosphaerella plurivora</name>
    <dbReference type="NCBI Taxonomy" id="936078"/>
    <lineage>
        <taxon>Eukaryota</taxon>
        <taxon>Fungi</taxon>
        <taxon>Dikarya</taxon>
        <taxon>Ascomycota</taxon>
        <taxon>Pezizomycotina</taxon>
        <taxon>Sordariomycetes</taxon>
        <taxon>Hypocreomycetidae</taxon>
        <taxon>Glomerellales</taxon>
        <taxon>Plectosphaerellaceae</taxon>
        <taxon>Plectosphaerella</taxon>
    </lineage>
</organism>
<dbReference type="Proteomes" id="UP000770015">
    <property type="component" value="Unassembled WGS sequence"/>
</dbReference>
<evidence type="ECO:0000313" key="1">
    <source>
        <dbReference type="EMBL" id="KAH6663573.1"/>
    </source>
</evidence>
<dbReference type="OrthoDB" id="3766406at2759"/>
<comment type="caution">
    <text evidence="1">The sequence shown here is derived from an EMBL/GenBank/DDBJ whole genome shotgun (WGS) entry which is preliminary data.</text>
</comment>
<dbReference type="EMBL" id="JAGSXJ010000042">
    <property type="protein sequence ID" value="KAH6663573.1"/>
    <property type="molecule type" value="Genomic_DNA"/>
</dbReference>
<sequence length="435" mass="49367">MKVPAPSRNPVARGFRRLFQLKSAGKHVDAHGSVSDSSSTTSEKRARAPVVSIIKRVRRSLSKATRATGLDQMDEVVEPTLPPPEAKAARKAITAVCRNILQLPVEIVCMIGQKLCLEDRIILSLGCKALRAIFGDAAMGEFYEPNKQKIAERLEKDLSRFYTYCPTCEKLHLNIRNRDERYKYPESVGNAECDAEEFVFRPNRTWKEGSAFLSYKDARMLANYRRYGPGSGMSPVEFNHETGWKQRDAFHWNNHLEAKFIRGSQHLMLRSTLYILGPEKVPMSLNRALLTRGHFLCEHACMFDRVDAVPTLGMFRNAAANLTRYGFETPVGCAKCYTDWGFEVLDLEEVENRDAPGEPAEIENLDDKPILVISQTYHLIQDVYNDYEYLWGDLFSHDHNNITSDGSTLTFSDFPYAYEYPPGTLPALWVQGCDS</sequence>
<name>A0A9P9A5A5_9PEZI</name>
<keyword evidence="2" id="KW-1185">Reference proteome</keyword>
<protein>
    <recommendedName>
        <fullName evidence="3">F-box domain-containing protein</fullName>
    </recommendedName>
</protein>
<proteinExistence type="predicted"/>
<dbReference type="AlphaFoldDB" id="A0A9P9A5A5"/>
<reference evidence="1" key="1">
    <citation type="journal article" date="2021" name="Nat. Commun.">
        <title>Genetic determinants of endophytism in the Arabidopsis root mycobiome.</title>
        <authorList>
            <person name="Mesny F."/>
            <person name="Miyauchi S."/>
            <person name="Thiergart T."/>
            <person name="Pickel B."/>
            <person name="Atanasova L."/>
            <person name="Karlsson M."/>
            <person name="Huettel B."/>
            <person name="Barry K.W."/>
            <person name="Haridas S."/>
            <person name="Chen C."/>
            <person name="Bauer D."/>
            <person name="Andreopoulos W."/>
            <person name="Pangilinan J."/>
            <person name="LaButti K."/>
            <person name="Riley R."/>
            <person name="Lipzen A."/>
            <person name="Clum A."/>
            <person name="Drula E."/>
            <person name="Henrissat B."/>
            <person name="Kohler A."/>
            <person name="Grigoriev I.V."/>
            <person name="Martin F.M."/>
            <person name="Hacquard S."/>
        </authorList>
    </citation>
    <scope>NUCLEOTIDE SEQUENCE</scope>
    <source>
        <strain evidence="1">MPI-SDFR-AT-0117</strain>
    </source>
</reference>
<accession>A0A9P9A5A5</accession>